<organism evidence="2 3">
    <name type="scientific">Streblomastix strix</name>
    <dbReference type="NCBI Taxonomy" id="222440"/>
    <lineage>
        <taxon>Eukaryota</taxon>
        <taxon>Metamonada</taxon>
        <taxon>Preaxostyla</taxon>
        <taxon>Oxymonadida</taxon>
        <taxon>Streblomastigidae</taxon>
        <taxon>Streblomastix</taxon>
    </lineage>
</organism>
<evidence type="ECO:0000313" key="2">
    <source>
        <dbReference type="EMBL" id="KAA6397763.1"/>
    </source>
</evidence>
<proteinExistence type="predicted"/>
<dbReference type="InterPro" id="IPR000477">
    <property type="entry name" value="RT_dom"/>
</dbReference>
<reference evidence="2 3" key="1">
    <citation type="submission" date="2019-03" db="EMBL/GenBank/DDBJ databases">
        <title>Single cell metagenomics reveals metabolic interactions within the superorganism composed of flagellate Streblomastix strix and complex community of Bacteroidetes bacteria on its surface.</title>
        <authorList>
            <person name="Treitli S.C."/>
            <person name="Kolisko M."/>
            <person name="Husnik F."/>
            <person name="Keeling P."/>
            <person name="Hampl V."/>
        </authorList>
    </citation>
    <scope>NUCLEOTIDE SEQUENCE [LARGE SCALE GENOMIC DNA]</scope>
    <source>
        <strain evidence="2">ST1C</strain>
    </source>
</reference>
<sequence>MLKDLEGPKFFSQAAYLSHSMNSIPTGISNLNQQEAVLWSIDGDFDPAHLDTAMDDARKQLKQQLARKFVKAFPKVELEDETKESIKHAQISQIQFLTEIRVQWTRMLMNPYVQQQKQIAATHQQLDCRAESKRIETWLASTAQVENGIRAARHLNEASKFVINNGWAITWDLQSAYSHITISPELSKYLAFSFEGLTYTHYSLPFDIATTPRVFTKAMKIVLQNFRYHSIYCTSYLDDGIEWFQNQEEAKSQMIYTVNLFMGLELTINFQKSMKILTQNSIHLGIQ</sequence>
<accession>A0A5J4WSH9</accession>
<dbReference type="Pfam" id="PF00078">
    <property type="entry name" value="RVT_1"/>
    <property type="match status" value="1"/>
</dbReference>
<dbReference type="Gene3D" id="3.30.70.270">
    <property type="match status" value="1"/>
</dbReference>
<evidence type="ECO:0000259" key="1">
    <source>
        <dbReference type="Pfam" id="PF00078"/>
    </source>
</evidence>
<name>A0A5J4WSH9_9EUKA</name>
<dbReference type="InterPro" id="IPR043128">
    <property type="entry name" value="Rev_trsase/Diguanyl_cyclase"/>
</dbReference>
<feature type="domain" description="Reverse transcriptase" evidence="1">
    <location>
        <begin position="128"/>
        <end position="283"/>
    </location>
</feature>
<protein>
    <recommendedName>
        <fullName evidence="1">Reverse transcriptase domain-containing protein</fullName>
    </recommendedName>
</protein>
<dbReference type="InterPro" id="IPR043502">
    <property type="entry name" value="DNA/RNA_pol_sf"/>
</dbReference>
<dbReference type="Proteomes" id="UP000324800">
    <property type="component" value="Unassembled WGS sequence"/>
</dbReference>
<comment type="caution">
    <text evidence="2">The sequence shown here is derived from an EMBL/GenBank/DDBJ whole genome shotgun (WGS) entry which is preliminary data.</text>
</comment>
<dbReference type="AlphaFoldDB" id="A0A5J4WSH9"/>
<dbReference type="PANTHER" id="PTHR33050">
    <property type="entry name" value="REVERSE TRANSCRIPTASE DOMAIN-CONTAINING PROTEIN"/>
    <property type="match status" value="1"/>
</dbReference>
<dbReference type="PANTHER" id="PTHR33050:SF7">
    <property type="entry name" value="RIBONUCLEASE H"/>
    <property type="match status" value="1"/>
</dbReference>
<evidence type="ECO:0000313" key="3">
    <source>
        <dbReference type="Proteomes" id="UP000324800"/>
    </source>
</evidence>
<gene>
    <name evidence="2" type="ORF">EZS28_006710</name>
</gene>
<dbReference type="SUPFAM" id="SSF56672">
    <property type="entry name" value="DNA/RNA polymerases"/>
    <property type="match status" value="1"/>
</dbReference>
<dbReference type="EMBL" id="SNRW01001108">
    <property type="protein sequence ID" value="KAA6397763.1"/>
    <property type="molecule type" value="Genomic_DNA"/>
</dbReference>
<dbReference type="InterPro" id="IPR052055">
    <property type="entry name" value="Hepadnavirus_pol/RT"/>
</dbReference>